<gene>
    <name evidence="2" type="primary">bamB</name>
    <name evidence="2" type="ORF">GCM10011395_32220</name>
</gene>
<dbReference type="EMBL" id="BMDW01000026">
    <property type="protein sequence ID" value="GGA59481.1"/>
    <property type="molecule type" value="Genomic_DNA"/>
</dbReference>
<dbReference type="SMART" id="SM00564">
    <property type="entry name" value="PQQ"/>
    <property type="match status" value="6"/>
</dbReference>
<name>A0ABQ1H5G3_9SPHN</name>
<sequence>MKMTNRFLIIAVGAVALSSCATFKGKKKTPVLGQRIAILAGENDVLADKTIAGVEVLVPPAATNDTWAQPGGNSAKSVGNMTLGTNLSRAWSVTIDGGSNRQRLGAAPVVADGRLYVIDVDAAVHAFSVTNGGSVWTTNIATSDKKSRSARFGGGVSFDDGKVFATDGLGDVVALDAATGKVVWRAKPGAPLRGSPTVANGEVYILSQDNQLYALSQADGSVQWTQSGSIETQGVFGVAAPAVSQGTVVAGFSSGELNAYRYENGRTLWQDALSRSTISTSVSSLADIDADPVIDRGIVFAVGQGGRMVALEIVSGQRLWEQNFAGISTPWVAGEWVFIVTDDARLVCLARATGKVRWISQLRRYKSEKVKKDGTVKDSKKANPVTWYGPVLAGNRLILTNSQGQIASASVETGKVTSVIDAKAPFTLPPIVANSTLYVLDQKGRVTAYK</sequence>
<comment type="caution">
    <text evidence="2">The sequence shown here is derived from an EMBL/GenBank/DDBJ whole genome shotgun (WGS) entry which is preliminary data.</text>
</comment>
<dbReference type="RefSeq" id="WP_188449317.1">
    <property type="nucleotide sequence ID" value="NZ_BMDW01000026.1"/>
</dbReference>
<dbReference type="InterPro" id="IPR011047">
    <property type="entry name" value="Quinoprotein_ADH-like_sf"/>
</dbReference>
<dbReference type="PROSITE" id="PS51257">
    <property type="entry name" value="PROKAR_LIPOPROTEIN"/>
    <property type="match status" value="1"/>
</dbReference>
<dbReference type="InterPro" id="IPR018391">
    <property type="entry name" value="PQQ_b-propeller_rpt"/>
</dbReference>
<accession>A0ABQ1H5G3</accession>
<evidence type="ECO:0000313" key="3">
    <source>
        <dbReference type="Proteomes" id="UP000618591"/>
    </source>
</evidence>
<dbReference type="Pfam" id="PF13360">
    <property type="entry name" value="PQQ_2"/>
    <property type="match status" value="1"/>
</dbReference>
<dbReference type="InterPro" id="IPR015943">
    <property type="entry name" value="WD40/YVTN_repeat-like_dom_sf"/>
</dbReference>
<protein>
    <submittedName>
        <fullName evidence="2">Outer membrane protein assembly factor BamB</fullName>
    </submittedName>
</protein>
<evidence type="ECO:0000313" key="2">
    <source>
        <dbReference type="EMBL" id="GGA59481.1"/>
    </source>
</evidence>
<dbReference type="Gene3D" id="2.130.10.10">
    <property type="entry name" value="YVTN repeat-like/Quinoprotein amine dehydrogenase"/>
    <property type="match status" value="1"/>
</dbReference>
<proteinExistence type="predicted"/>
<dbReference type="SUPFAM" id="SSF50998">
    <property type="entry name" value="Quinoprotein alcohol dehydrogenase-like"/>
    <property type="match status" value="1"/>
</dbReference>
<evidence type="ECO:0000259" key="1">
    <source>
        <dbReference type="Pfam" id="PF13360"/>
    </source>
</evidence>
<dbReference type="PANTHER" id="PTHR34512">
    <property type="entry name" value="CELL SURFACE PROTEIN"/>
    <property type="match status" value="1"/>
</dbReference>
<dbReference type="Proteomes" id="UP000618591">
    <property type="component" value="Unassembled WGS sequence"/>
</dbReference>
<keyword evidence="3" id="KW-1185">Reference proteome</keyword>
<dbReference type="InterPro" id="IPR002372">
    <property type="entry name" value="PQQ_rpt_dom"/>
</dbReference>
<dbReference type="PANTHER" id="PTHR34512:SF30">
    <property type="entry name" value="OUTER MEMBRANE PROTEIN ASSEMBLY FACTOR BAMB"/>
    <property type="match status" value="1"/>
</dbReference>
<reference evidence="3" key="1">
    <citation type="journal article" date="2019" name="Int. J. Syst. Evol. Microbiol.">
        <title>The Global Catalogue of Microorganisms (GCM) 10K type strain sequencing project: providing services to taxonomists for standard genome sequencing and annotation.</title>
        <authorList>
            <consortium name="The Broad Institute Genomics Platform"/>
            <consortium name="The Broad Institute Genome Sequencing Center for Infectious Disease"/>
            <person name="Wu L."/>
            <person name="Ma J."/>
        </authorList>
    </citation>
    <scope>NUCLEOTIDE SEQUENCE [LARGE SCALE GENOMIC DNA]</scope>
    <source>
        <strain evidence="3">CGMCC 1.10106</strain>
    </source>
</reference>
<organism evidence="2 3">
    <name type="scientific">Sphingomonas psychrolutea</name>
    <dbReference type="NCBI Taxonomy" id="1259676"/>
    <lineage>
        <taxon>Bacteria</taxon>
        <taxon>Pseudomonadati</taxon>
        <taxon>Pseudomonadota</taxon>
        <taxon>Alphaproteobacteria</taxon>
        <taxon>Sphingomonadales</taxon>
        <taxon>Sphingomonadaceae</taxon>
        <taxon>Sphingomonas</taxon>
    </lineage>
</organism>
<feature type="domain" description="Pyrrolo-quinoline quinone repeat" evidence="1">
    <location>
        <begin position="121"/>
        <end position="359"/>
    </location>
</feature>